<dbReference type="EMBL" id="JAUSWV010000001">
    <property type="protein sequence ID" value="MDQ0577964.1"/>
    <property type="molecule type" value="Genomic_DNA"/>
</dbReference>
<sequence>MDESNAKRQPKHPSRWGKRCVETIRHLGKWTGQQGRNVPGQFLHGAAYKLGSGGRDTAAPVVGDAALNRLAGLTAGCS</sequence>
<proteinExistence type="predicted"/>
<comment type="caution">
    <text evidence="1">The sequence shown here is derived from an EMBL/GenBank/DDBJ whole genome shotgun (WGS) entry which is preliminary data.</text>
</comment>
<gene>
    <name evidence="1" type="ORF">QF030_000142</name>
</gene>
<protein>
    <recommendedName>
        <fullName evidence="3">Transposase</fullName>
    </recommendedName>
</protein>
<name>A0ABU0NFU2_STRRH</name>
<organism evidence="1 2">
    <name type="scientific">Streptomyces rishiriensis</name>
    <dbReference type="NCBI Taxonomy" id="68264"/>
    <lineage>
        <taxon>Bacteria</taxon>
        <taxon>Bacillati</taxon>
        <taxon>Actinomycetota</taxon>
        <taxon>Actinomycetes</taxon>
        <taxon>Kitasatosporales</taxon>
        <taxon>Streptomycetaceae</taxon>
        <taxon>Streptomyces</taxon>
    </lineage>
</organism>
<keyword evidence="2" id="KW-1185">Reference proteome</keyword>
<dbReference type="Proteomes" id="UP001230654">
    <property type="component" value="Unassembled WGS sequence"/>
</dbReference>
<evidence type="ECO:0008006" key="3">
    <source>
        <dbReference type="Google" id="ProtNLM"/>
    </source>
</evidence>
<accession>A0ABU0NFU2</accession>
<evidence type="ECO:0000313" key="2">
    <source>
        <dbReference type="Proteomes" id="UP001230654"/>
    </source>
</evidence>
<reference evidence="1 2" key="1">
    <citation type="submission" date="2023-07" db="EMBL/GenBank/DDBJ databases">
        <title>Comparative genomics of wheat-associated soil bacteria to identify genetic determinants of phenazine resistance.</title>
        <authorList>
            <person name="Mouncey N."/>
        </authorList>
    </citation>
    <scope>NUCLEOTIDE SEQUENCE [LARGE SCALE GENOMIC DNA]</scope>
    <source>
        <strain evidence="1 2">B2I6</strain>
    </source>
</reference>
<evidence type="ECO:0000313" key="1">
    <source>
        <dbReference type="EMBL" id="MDQ0577964.1"/>
    </source>
</evidence>